<comment type="caution">
    <text evidence="1">The sequence shown here is derived from an EMBL/GenBank/DDBJ whole genome shotgun (WGS) entry which is preliminary data.</text>
</comment>
<keyword evidence="2" id="KW-1185">Reference proteome</keyword>
<protein>
    <submittedName>
        <fullName evidence="1">Uncharacterized protein</fullName>
    </submittedName>
</protein>
<evidence type="ECO:0000313" key="2">
    <source>
        <dbReference type="Proteomes" id="UP000186922"/>
    </source>
</evidence>
<name>A0A1D1WC47_RAMVA</name>
<accession>A0A1D1WC47</accession>
<dbReference type="AlphaFoldDB" id="A0A1D1WC47"/>
<evidence type="ECO:0000313" key="1">
    <source>
        <dbReference type="EMBL" id="GAV09689.1"/>
    </source>
</evidence>
<dbReference type="Proteomes" id="UP000186922">
    <property type="component" value="Unassembled WGS sequence"/>
</dbReference>
<reference evidence="1 2" key="1">
    <citation type="journal article" date="2016" name="Nat. Commun.">
        <title>Extremotolerant tardigrade genome and improved radiotolerance of human cultured cells by tardigrade-unique protein.</title>
        <authorList>
            <person name="Hashimoto T."/>
            <person name="Horikawa D.D."/>
            <person name="Saito Y."/>
            <person name="Kuwahara H."/>
            <person name="Kozuka-Hata H."/>
            <person name="Shin-I T."/>
            <person name="Minakuchi Y."/>
            <person name="Ohishi K."/>
            <person name="Motoyama A."/>
            <person name="Aizu T."/>
            <person name="Enomoto A."/>
            <person name="Kondo K."/>
            <person name="Tanaka S."/>
            <person name="Hara Y."/>
            <person name="Koshikawa S."/>
            <person name="Sagara H."/>
            <person name="Miura T."/>
            <person name="Yokobori S."/>
            <person name="Miyagawa K."/>
            <person name="Suzuki Y."/>
            <person name="Kubo T."/>
            <person name="Oyama M."/>
            <person name="Kohara Y."/>
            <person name="Fujiyama A."/>
            <person name="Arakawa K."/>
            <person name="Katayama T."/>
            <person name="Toyoda A."/>
            <person name="Kunieda T."/>
        </authorList>
    </citation>
    <scope>NUCLEOTIDE SEQUENCE [LARGE SCALE GENOMIC DNA]</scope>
    <source>
        <strain evidence="1 2">YOKOZUNA-1</strain>
    </source>
</reference>
<dbReference type="EMBL" id="BDGG01000025">
    <property type="protein sequence ID" value="GAV09689.1"/>
    <property type="molecule type" value="Genomic_DNA"/>
</dbReference>
<gene>
    <name evidence="1" type="primary">RvY_19186-1</name>
    <name evidence="1" type="synonym">RvY_19186.1</name>
    <name evidence="1" type="ORF">RvY_19186</name>
</gene>
<organism evidence="1 2">
    <name type="scientific">Ramazzottius varieornatus</name>
    <name type="common">Water bear</name>
    <name type="synonym">Tardigrade</name>
    <dbReference type="NCBI Taxonomy" id="947166"/>
    <lineage>
        <taxon>Eukaryota</taxon>
        <taxon>Metazoa</taxon>
        <taxon>Ecdysozoa</taxon>
        <taxon>Tardigrada</taxon>
        <taxon>Eutardigrada</taxon>
        <taxon>Parachela</taxon>
        <taxon>Hypsibioidea</taxon>
        <taxon>Ramazzottiidae</taxon>
        <taxon>Ramazzottius</taxon>
    </lineage>
</organism>
<proteinExistence type="predicted"/>
<sequence>MGVLGGRNATMSFWSTWSNGHIVDDPKWSEEIHTLQMVCPHTKLVGIRTTSKRRLQTEQLRTSSHCWEKKGIVNADDFLPLTFRSLHTAQCAKNDKLLDPIISSSCFVKISRPRSVHLTFLGTPPPYRIAGAQMKPEVAVAVNGVTDCVSGRSGMSPSKQKVRLISISECANVVWYGGSVPDITFGVICLDNPAPNNGFA</sequence>